<name>A0A381NPI5_9ZZZZ</name>
<accession>A0A381NPI5</accession>
<dbReference type="AlphaFoldDB" id="A0A381NPI5"/>
<protein>
    <recommendedName>
        <fullName evidence="2">Primosomal protein</fullName>
    </recommendedName>
</protein>
<organism evidence="1">
    <name type="scientific">marine metagenome</name>
    <dbReference type="NCBI Taxonomy" id="408172"/>
    <lineage>
        <taxon>unclassified sequences</taxon>
        <taxon>metagenomes</taxon>
        <taxon>ecological metagenomes</taxon>
    </lineage>
</organism>
<evidence type="ECO:0008006" key="2">
    <source>
        <dbReference type="Google" id="ProtNLM"/>
    </source>
</evidence>
<evidence type="ECO:0000313" key="1">
    <source>
        <dbReference type="EMBL" id="SUZ56034.1"/>
    </source>
</evidence>
<dbReference type="Pfam" id="PF03420">
    <property type="entry name" value="Peptidase_S77"/>
    <property type="match status" value="1"/>
</dbReference>
<proteinExistence type="predicted"/>
<sequence>MDTVKLISEQFSDEIDYICEEKENGKKEYKIKGIFMQADVKNRNGRIYPMEILQKEVKRYSKEYINEKRAFGELGHPDGPTVNLERASHMITALYPDGKNFIGEAKILKTPMGEIVKNLMDEGAKLGVSSRGMGSLDQKNGANYVRNDFYLATAADIVADPSAPNAFVEGIMEGKEWVWNHGSLVEAELVRMKGRMEQKVRSKHAKEDALEFAKFLKML</sequence>
<dbReference type="EMBL" id="UINC01000476">
    <property type="protein sequence ID" value="SUZ56034.1"/>
    <property type="molecule type" value="Genomic_DNA"/>
</dbReference>
<gene>
    <name evidence="1" type="ORF">METZ01_LOCUS8888</name>
</gene>
<dbReference type="InterPro" id="IPR005082">
    <property type="entry name" value="Peptidase_U9_T4_prohead"/>
</dbReference>
<reference evidence="1" key="1">
    <citation type="submission" date="2018-05" db="EMBL/GenBank/DDBJ databases">
        <authorList>
            <person name="Lanie J.A."/>
            <person name="Ng W.-L."/>
            <person name="Kazmierczak K.M."/>
            <person name="Andrzejewski T.M."/>
            <person name="Davidsen T.M."/>
            <person name="Wayne K.J."/>
            <person name="Tettelin H."/>
            <person name="Glass J.I."/>
            <person name="Rusch D."/>
            <person name="Podicherti R."/>
            <person name="Tsui H.-C.T."/>
            <person name="Winkler M.E."/>
        </authorList>
    </citation>
    <scope>NUCLEOTIDE SEQUENCE</scope>
</reference>